<dbReference type="Pfam" id="PF02678">
    <property type="entry name" value="Pirin"/>
    <property type="match status" value="1"/>
</dbReference>
<dbReference type="CDD" id="cd02909">
    <property type="entry name" value="cupin_pirin_N"/>
    <property type="match status" value="1"/>
</dbReference>
<keyword evidence="7" id="KW-1185">Reference proteome</keyword>
<keyword evidence="2" id="KW-0408">Iron</keyword>
<dbReference type="PIRSF" id="PIRSF006232">
    <property type="entry name" value="Pirin"/>
    <property type="match status" value="1"/>
</dbReference>
<comment type="cofactor">
    <cofactor evidence="2">
        <name>Fe cation</name>
        <dbReference type="ChEBI" id="CHEBI:24875"/>
    </cofactor>
    <text evidence="2">Binds 1 Fe cation per subunit.</text>
</comment>
<dbReference type="InterPro" id="IPR011051">
    <property type="entry name" value="RmlC_Cupin_sf"/>
</dbReference>
<name>A0AAV8UY34_9RHOD</name>
<comment type="similarity">
    <text evidence="1 3">Belongs to the pirin family.</text>
</comment>
<gene>
    <name evidence="6" type="ORF">NDN08_001948</name>
</gene>
<evidence type="ECO:0000259" key="4">
    <source>
        <dbReference type="Pfam" id="PF02678"/>
    </source>
</evidence>
<organism evidence="6 7">
    <name type="scientific">Rhodosorus marinus</name>
    <dbReference type="NCBI Taxonomy" id="101924"/>
    <lineage>
        <taxon>Eukaryota</taxon>
        <taxon>Rhodophyta</taxon>
        <taxon>Stylonematophyceae</taxon>
        <taxon>Stylonematales</taxon>
        <taxon>Stylonemataceae</taxon>
        <taxon>Rhodosorus</taxon>
    </lineage>
</organism>
<dbReference type="GO" id="GO:0046872">
    <property type="term" value="F:metal ion binding"/>
    <property type="evidence" value="ECO:0007669"/>
    <property type="project" value="UniProtKB-KW"/>
</dbReference>
<sequence length="321" mass="35528">MQAFVGSVVVRGRCPRRVLSTMTMRKVETVQKTRTQTEGGGFVVRRPNIPPERFDPILLLDHMGPATYGPKEAVGAPDHPHRGQETITYILKGQMQHLDSHGHAGTLNPGDVQWMTAGAGVVHSEMPGDEIFEKGGSLEGFQMWVNLPKEKKMTKPRYQELKATEIPSSKSDDGQITVKVLAGKFKDTAAHIDTVTPIVYYDVFGENSGKVSFDPDVKRLFVYVYRGRAQVCGRDMKEGEIAVLESEEGDVEVISANEEFGCLVFGGDPLNQPVAWAGPFVMTTQEEIRQAMIDYQTGILGSIPGSEKRYEQTRIANQNRS</sequence>
<feature type="domain" description="Pirin N-terminal" evidence="4">
    <location>
        <begin position="52"/>
        <end position="145"/>
    </location>
</feature>
<dbReference type="PANTHER" id="PTHR13903:SF31">
    <property type="entry name" value="CUPIN-DOMAIN CONTAINING PROTEIN"/>
    <property type="match status" value="1"/>
</dbReference>
<proteinExistence type="inferred from homology"/>
<evidence type="ECO:0000256" key="1">
    <source>
        <dbReference type="ARBA" id="ARBA00008416"/>
    </source>
</evidence>
<dbReference type="InterPro" id="IPR012093">
    <property type="entry name" value="Pirin"/>
</dbReference>
<feature type="binding site" evidence="2">
    <location>
        <position position="81"/>
    </location>
    <ligand>
        <name>Fe cation</name>
        <dbReference type="ChEBI" id="CHEBI:24875"/>
    </ligand>
</feature>
<evidence type="ECO:0000259" key="5">
    <source>
        <dbReference type="Pfam" id="PF05726"/>
    </source>
</evidence>
<feature type="binding site" evidence="2">
    <location>
        <position position="123"/>
    </location>
    <ligand>
        <name>Fe cation</name>
        <dbReference type="ChEBI" id="CHEBI:24875"/>
    </ligand>
</feature>
<accession>A0AAV8UY34</accession>
<dbReference type="Pfam" id="PF05726">
    <property type="entry name" value="Pirin_C"/>
    <property type="match status" value="1"/>
</dbReference>
<feature type="binding site" evidence="2">
    <location>
        <position position="79"/>
    </location>
    <ligand>
        <name>Fe cation</name>
        <dbReference type="ChEBI" id="CHEBI:24875"/>
    </ligand>
</feature>
<keyword evidence="2" id="KW-0479">Metal-binding</keyword>
<dbReference type="CDD" id="cd02247">
    <property type="entry name" value="cupin_pirin_C"/>
    <property type="match status" value="1"/>
</dbReference>
<comment type="caution">
    <text evidence="6">The sequence shown here is derived from an EMBL/GenBank/DDBJ whole genome shotgun (WGS) entry which is preliminary data.</text>
</comment>
<dbReference type="InterPro" id="IPR008778">
    <property type="entry name" value="Pirin_C_dom"/>
</dbReference>
<protein>
    <recommendedName>
        <fullName evidence="8">Pirin</fullName>
    </recommendedName>
</protein>
<evidence type="ECO:0008006" key="8">
    <source>
        <dbReference type="Google" id="ProtNLM"/>
    </source>
</evidence>
<feature type="domain" description="Pirin C-terminal" evidence="5">
    <location>
        <begin position="200"/>
        <end position="298"/>
    </location>
</feature>
<dbReference type="AlphaFoldDB" id="A0AAV8UY34"/>
<dbReference type="SUPFAM" id="SSF51182">
    <property type="entry name" value="RmlC-like cupins"/>
    <property type="match status" value="1"/>
</dbReference>
<dbReference type="InterPro" id="IPR003829">
    <property type="entry name" value="Pirin_N_dom"/>
</dbReference>
<evidence type="ECO:0000313" key="7">
    <source>
        <dbReference type="Proteomes" id="UP001157974"/>
    </source>
</evidence>
<dbReference type="InterPro" id="IPR014710">
    <property type="entry name" value="RmlC-like_jellyroll"/>
</dbReference>
<evidence type="ECO:0000256" key="2">
    <source>
        <dbReference type="PIRSR" id="PIRSR006232-1"/>
    </source>
</evidence>
<dbReference type="Gene3D" id="2.60.120.10">
    <property type="entry name" value="Jelly Rolls"/>
    <property type="match status" value="2"/>
</dbReference>
<feature type="binding site" evidence="2">
    <location>
        <position position="125"/>
    </location>
    <ligand>
        <name>Fe cation</name>
        <dbReference type="ChEBI" id="CHEBI:24875"/>
    </ligand>
</feature>
<dbReference type="PANTHER" id="PTHR13903">
    <property type="entry name" value="PIRIN-RELATED"/>
    <property type="match status" value="1"/>
</dbReference>
<dbReference type="EMBL" id="JAMWBK010000004">
    <property type="protein sequence ID" value="KAJ8905441.1"/>
    <property type="molecule type" value="Genomic_DNA"/>
</dbReference>
<evidence type="ECO:0000313" key="6">
    <source>
        <dbReference type="EMBL" id="KAJ8905441.1"/>
    </source>
</evidence>
<dbReference type="Proteomes" id="UP001157974">
    <property type="component" value="Unassembled WGS sequence"/>
</dbReference>
<evidence type="ECO:0000256" key="3">
    <source>
        <dbReference type="RuleBase" id="RU003457"/>
    </source>
</evidence>
<reference evidence="6 7" key="1">
    <citation type="journal article" date="2023" name="Nat. Commun.">
        <title>Origin of minicircular mitochondrial genomes in red algae.</title>
        <authorList>
            <person name="Lee Y."/>
            <person name="Cho C.H."/>
            <person name="Lee Y.M."/>
            <person name="Park S.I."/>
            <person name="Yang J.H."/>
            <person name="West J.A."/>
            <person name="Bhattacharya D."/>
            <person name="Yoon H.S."/>
        </authorList>
    </citation>
    <scope>NUCLEOTIDE SEQUENCE [LARGE SCALE GENOMIC DNA]</scope>
    <source>
        <strain evidence="6 7">CCMP1338</strain>
        <tissue evidence="6">Whole cell</tissue>
    </source>
</reference>